<protein>
    <submittedName>
        <fullName evidence="2">Copper-binding periplasmic metallochaperone CueP</fullName>
    </submittedName>
</protein>
<organism evidence="2">
    <name type="scientific">Acerihabitans sp. KWT182</name>
    <dbReference type="NCBI Taxonomy" id="3157919"/>
    <lineage>
        <taxon>Bacteria</taxon>
        <taxon>Pseudomonadati</taxon>
        <taxon>Pseudomonadota</taxon>
        <taxon>Gammaproteobacteria</taxon>
        <taxon>Enterobacterales</taxon>
        <taxon>Pectobacteriaceae</taxon>
        <taxon>Acerihabitans</taxon>
    </lineage>
</organism>
<dbReference type="EMBL" id="CP157947">
    <property type="protein sequence ID" value="XBS69782.1"/>
    <property type="molecule type" value="Genomic_DNA"/>
</dbReference>
<dbReference type="InterPro" id="IPR047808">
    <property type="entry name" value="CueP-like"/>
</dbReference>
<dbReference type="NCBIfam" id="NF038095">
    <property type="entry name" value="met_chaper_CueP"/>
    <property type="match status" value="1"/>
</dbReference>
<name>A0AAU7QA33_9GAMM</name>
<accession>A0AAU7QA33</accession>
<evidence type="ECO:0000256" key="1">
    <source>
        <dbReference type="SAM" id="SignalP"/>
    </source>
</evidence>
<dbReference type="Gene3D" id="2.60.40.3700">
    <property type="match status" value="1"/>
</dbReference>
<feature type="chain" id="PRO_5043481869" evidence="1">
    <location>
        <begin position="28"/>
        <end position="187"/>
    </location>
</feature>
<evidence type="ECO:0000313" key="2">
    <source>
        <dbReference type="EMBL" id="XBS69782.1"/>
    </source>
</evidence>
<reference evidence="2" key="1">
    <citation type="submission" date="2024-06" db="EMBL/GenBank/DDBJ databases">
        <authorList>
            <person name="Coelho C."/>
            <person name="Bento M."/>
            <person name="Garcia E."/>
            <person name="Camelo A."/>
            <person name="Brandao I."/>
            <person name="Espirito Santo C."/>
            <person name="Trovao J."/>
            <person name="Verissimo A."/>
            <person name="Costa J."/>
            <person name="Tiago I."/>
        </authorList>
    </citation>
    <scope>NUCLEOTIDE SEQUENCE</scope>
    <source>
        <strain evidence="2">KWT182</strain>
    </source>
</reference>
<sequence>MKNVSSRAINATILASALAAFSHGSYAQDGPFLAKYGLDHKTTPQMVEYINRLKQDRPLTFSASVTSTDLTVSEGGEAHSYPLGDKFYLSFAPYITYTHPCYNHSLSSCTGELKNTTFKVKIIDQKGHVIASKNMTSYQNGFIGVWLPRNISGTVQVTHQGLSASTPFATDDDSQTCLTNLKLEKTL</sequence>
<dbReference type="NCBIfam" id="NF038094">
    <property type="entry name" value="CueP_fam"/>
    <property type="match status" value="1"/>
</dbReference>
<dbReference type="Pfam" id="PF21172">
    <property type="entry name" value="CueP"/>
    <property type="match status" value="1"/>
</dbReference>
<gene>
    <name evidence="2" type="primary">cueP</name>
    <name evidence="2" type="ORF">ABK905_26455</name>
</gene>
<dbReference type="AlphaFoldDB" id="A0AAU7QA33"/>
<keyword evidence="1" id="KW-0732">Signal</keyword>
<proteinExistence type="predicted"/>
<feature type="signal peptide" evidence="1">
    <location>
        <begin position="1"/>
        <end position="27"/>
    </location>
</feature>